<dbReference type="Pfam" id="PF01663">
    <property type="entry name" value="Phosphodiest"/>
    <property type="match status" value="1"/>
</dbReference>
<dbReference type="Gene3D" id="3.40.720.10">
    <property type="entry name" value="Alkaline Phosphatase, subunit A"/>
    <property type="match status" value="1"/>
</dbReference>
<gene>
    <name evidence="1" type="ORF">BHF68_05375</name>
</gene>
<dbReference type="InterPro" id="IPR002591">
    <property type="entry name" value="Phosphodiest/P_Trfase"/>
</dbReference>
<dbReference type="EMBL" id="MIJE01000022">
    <property type="protein sequence ID" value="OEF97031.1"/>
    <property type="molecule type" value="Genomic_DNA"/>
</dbReference>
<proteinExistence type="predicted"/>
<dbReference type="InterPro" id="IPR017850">
    <property type="entry name" value="Alkaline_phosphatase_core_sf"/>
</dbReference>
<name>A0A1E5G234_9FIRM</name>
<dbReference type="Proteomes" id="UP000094296">
    <property type="component" value="Unassembled WGS sequence"/>
</dbReference>
<dbReference type="SUPFAM" id="SSF53649">
    <property type="entry name" value="Alkaline phosphatase-like"/>
    <property type="match status" value="1"/>
</dbReference>
<keyword evidence="2" id="KW-1185">Reference proteome</keyword>
<comment type="caution">
    <text evidence="1">The sequence shown here is derived from an EMBL/GenBank/DDBJ whole genome shotgun (WGS) entry which is preliminary data.</text>
</comment>
<organism evidence="1 2">
    <name type="scientific">Desulfuribacillus alkaliarsenatis</name>
    <dbReference type="NCBI Taxonomy" id="766136"/>
    <lineage>
        <taxon>Bacteria</taxon>
        <taxon>Bacillati</taxon>
        <taxon>Bacillota</taxon>
        <taxon>Desulfuribacillia</taxon>
        <taxon>Desulfuribacillales</taxon>
        <taxon>Desulfuribacillaceae</taxon>
        <taxon>Desulfuribacillus</taxon>
    </lineage>
</organism>
<dbReference type="AlphaFoldDB" id="A0A1E5G234"/>
<evidence type="ECO:0008006" key="3">
    <source>
        <dbReference type="Google" id="ProtNLM"/>
    </source>
</evidence>
<dbReference type="GO" id="GO:0016787">
    <property type="term" value="F:hydrolase activity"/>
    <property type="evidence" value="ECO:0007669"/>
    <property type="project" value="UniProtKB-ARBA"/>
</dbReference>
<reference evidence="1 2" key="1">
    <citation type="submission" date="2016-09" db="EMBL/GenBank/DDBJ databases">
        <title>Draft genome sequence for the type strain of Desulfuribacillus alkaliarsenatis AHT28, an obligately anaerobic, sulfidogenic bacterium isolated from Russian soda lake sediments.</title>
        <authorList>
            <person name="Abin C.A."/>
            <person name="Hollibaugh J.T."/>
        </authorList>
    </citation>
    <scope>NUCLEOTIDE SEQUENCE [LARGE SCALE GENOMIC DNA]</scope>
    <source>
        <strain evidence="1 2">AHT28</strain>
    </source>
</reference>
<dbReference type="PANTHER" id="PTHR10151:SF120">
    <property type="entry name" value="BIS(5'-ADENOSYL)-TRIPHOSPHATASE"/>
    <property type="match status" value="1"/>
</dbReference>
<dbReference type="PANTHER" id="PTHR10151">
    <property type="entry name" value="ECTONUCLEOTIDE PYROPHOSPHATASE/PHOSPHODIESTERASE"/>
    <property type="match status" value="1"/>
</dbReference>
<protein>
    <recommendedName>
        <fullName evidence="3">Phosphodiesterase</fullName>
    </recommendedName>
</protein>
<dbReference type="STRING" id="766136.BHF68_05375"/>
<accession>A0A1E5G234</accession>
<evidence type="ECO:0000313" key="1">
    <source>
        <dbReference type="EMBL" id="OEF97031.1"/>
    </source>
</evidence>
<dbReference type="RefSeq" id="WP_069643077.1">
    <property type="nucleotide sequence ID" value="NZ_MIJE01000022.1"/>
</dbReference>
<sequence>MKKKVVLVLVDSLLPGPLEQAMNEGKAPNLTAIAKSGSFIKEGVTVFPTMSCSIDTSLVTGVFPDKHKIPGLVWYEANENRVVNYGSSFGTVWRLGFKQVLEDILYKLNKEHMSAKVETIFENLERKGRTVANINIAAYRGKQNHEVKLPFLVNVASGFSLKDPVRGCKNLALGKIVKPKLSKPYEMLAPTSLRKRYGINDEYSIEIFIELIRQNQLADLTLIYLPDLDQKVHKHGTKNMIKETEKIDEKIGRLLKPLGGVDKALEETIWIVISDHGQTDIDSNKKNALIPLQDLLKKFKIHNFREKVNSSVDDVVICNNERVAYIYPFRLKKDDIIEALKQDSKIDWIAYPDGNKVVVEKREQKDGYSDDLKLIYSKDGEYVDPYNQEWDIFGDMRALDLHVVGKHLTYKNYPDALMRLYGAIFAQRTKDVLIVTAKPGHEFESQGSASHNGGASHGSLHRQDSEIPIIIGGTDKKPKYPRIVDMKKFLMDLMQ</sequence>
<evidence type="ECO:0000313" key="2">
    <source>
        <dbReference type="Proteomes" id="UP000094296"/>
    </source>
</evidence>